<protein>
    <submittedName>
        <fullName evidence="3">4a-hydroxytetrahydrobiopterin dehydratase</fullName>
        <ecNumber evidence="2">4.2.1.96</ecNumber>
    </submittedName>
</protein>
<feature type="domain" description="Glyoxalase-like" evidence="1">
    <location>
        <begin position="125"/>
        <end position="225"/>
    </location>
</feature>
<keyword evidence="5" id="KW-1185">Reference proteome</keyword>
<evidence type="ECO:0000313" key="2">
    <source>
        <dbReference type="EMBL" id="NYH84202.1"/>
    </source>
</evidence>
<dbReference type="GO" id="GO:0008124">
    <property type="term" value="F:4-alpha-hydroxytetrahydrobiopterin dehydratase activity"/>
    <property type="evidence" value="ECO:0007669"/>
    <property type="project" value="UniProtKB-EC"/>
</dbReference>
<dbReference type="GO" id="GO:0006729">
    <property type="term" value="P:tetrahydrobiopterin biosynthetic process"/>
    <property type="evidence" value="ECO:0007669"/>
    <property type="project" value="InterPro"/>
</dbReference>
<keyword evidence="2" id="KW-0456">Lyase</keyword>
<dbReference type="Proteomes" id="UP000199052">
    <property type="component" value="Unassembled WGS sequence"/>
</dbReference>
<dbReference type="EMBL" id="JACBZA010000001">
    <property type="protein sequence ID" value="NYH84202.1"/>
    <property type="molecule type" value="Genomic_DNA"/>
</dbReference>
<organism evidence="3 4">
    <name type="scientific">Actinopolymorpha cephalotaxi</name>
    <dbReference type="NCBI Taxonomy" id="504797"/>
    <lineage>
        <taxon>Bacteria</taxon>
        <taxon>Bacillati</taxon>
        <taxon>Actinomycetota</taxon>
        <taxon>Actinomycetes</taxon>
        <taxon>Propionibacteriales</taxon>
        <taxon>Actinopolymorphaceae</taxon>
        <taxon>Actinopolymorpha</taxon>
    </lineage>
</organism>
<evidence type="ECO:0000313" key="5">
    <source>
        <dbReference type="Proteomes" id="UP000533017"/>
    </source>
</evidence>
<sequence>MADPLEATAPWERPGWMGPEEFYACEGVDDWRFVGDGIQTFFPTDSFAIGARLIQAMADLPAIDADHLPDVDLRPDGVTVRLTTITSGRFFAGIGARHVEIARQISVAARELGIPADPARTQHLQVSVDALSIPDVMPFWREALGYEFRRDTDEDVVDPRGRGPSFWFQQMKEPRRERNRIHVDIKVPPEQAEARIAAVLAAGGRRADPDHPWIFADPEGNEVCLG</sequence>
<dbReference type="SUPFAM" id="SSF54593">
    <property type="entry name" value="Glyoxalase/Bleomycin resistance protein/Dihydroxybiphenyl dioxygenase"/>
    <property type="match status" value="1"/>
</dbReference>
<gene>
    <name evidence="2" type="ORF">FHR37_003053</name>
    <name evidence="3" type="ORF">SAMN05421678_117102</name>
</gene>
<name>A0A1I2ZW19_9ACTN</name>
<dbReference type="Pfam" id="PF18029">
    <property type="entry name" value="Glyoxalase_6"/>
    <property type="match status" value="1"/>
</dbReference>
<reference evidence="2 5" key="2">
    <citation type="submission" date="2020-07" db="EMBL/GenBank/DDBJ databases">
        <title>Sequencing the genomes of 1000 actinobacteria strains.</title>
        <authorList>
            <person name="Klenk H.-P."/>
        </authorList>
    </citation>
    <scope>NUCLEOTIDE SEQUENCE [LARGE SCALE GENOMIC DNA]</scope>
    <source>
        <strain evidence="2 5">DSM 45117</strain>
    </source>
</reference>
<dbReference type="InterPro" id="IPR029068">
    <property type="entry name" value="Glyas_Bleomycin-R_OHBP_Dase"/>
</dbReference>
<evidence type="ECO:0000313" key="3">
    <source>
        <dbReference type="EMBL" id="SFH42037.1"/>
    </source>
</evidence>
<evidence type="ECO:0000259" key="1">
    <source>
        <dbReference type="Pfam" id="PF18029"/>
    </source>
</evidence>
<accession>A0A1I2ZW19</accession>
<dbReference type="CDD" id="cd06587">
    <property type="entry name" value="VOC"/>
    <property type="match status" value="1"/>
</dbReference>
<dbReference type="Gene3D" id="3.10.180.10">
    <property type="entry name" value="2,3-Dihydroxybiphenyl 1,2-Dioxygenase, domain 1"/>
    <property type="match status" value="1"/>
</dbReference>
<dbReference type="InterPro" id="IPR036428">
    <property type="entry name" value="PCD_sf"/>
</dbReference>
<dbReference type="AlphaFoldDB" id="A0A1I2ZW19"/>
<dbReference type="Gene3D" id="3.30.1360.20">
    <property type="entry name" value="Transcriptional coactivator/pterin dehydratase"/>
    <property type="match status" value="1"/>
</dbReference>
<dbReference type="EC" id="4.2.1.96" evidence="2"/>
<dbReference type="InterPro" id="IPR041581">
    <property type="entry name" value="Glyoxalase_6"/>
</dbReference>
<evidence type="ECO:0000313" key="4">
    <source>
        <dbReference type="Proteomes" id="UP000199052"/>
    </source>
</evidence>
<dbReference type="PANTHER" id="PTHR35908">
    <property type="entry name" value="HYPOTHETICAL FUSION PROTEIN"/>
    <property type="match status" value="1"/>
</dbReference>
<proteinExistence type="predicted"/>
<dbReference type="PANTHER" id="PTHR35908:SF1">
    <property type="entry name" value="CONSERVED PROTEIN"/>
    <property type="match status" value="1"/>
</dbReference>
<reference evidence="3 4" key="1">
    <citation type="submission" date="2016-10" db="EMBL/GenBank/DDBJ databases">
        <authorList>
            <person name="de Groot N.N."/>
        </authorList>
    </citation>
    <scope>NUCLEOTIDE SEQUENCE [LARGE SCALE GENOMIC DNA]</scope>
    <source>
        <strain evidence="3 4">CPCC 202808</strain>
    </source>
</reference>
<dbReference type="EMBL" id="FOOI01000017">
    <property type="protein sequence ID" value="SFH42037.1"/>
    <property type="molecule type" value="Genomic_DNA"/>
</dbReference>
<dbReference type="RefSeq" id="WP_202818335.1">
    <property type="nucleotide sequence ID" value="NZ_FOOI01000017.1"/>
</dbReference>
<dbReference type="Proteomes" id="UP000533017">
    <property type="component" value="Unassembled WGS sequence"/>
</dbReference>
<dbReference type="STRING" id="504797.SAMN05421678_117102"/>